<dbReference type="PANTHER" id="PTHR34986">
    <property type="entry name" value="EVOLVED BETA-GALACTOSIDASE SUBUNIT BETA"/>
    <property type="match status" value="1"/>
</dbReference>
<comment type="caution">
    <text evidence="1">The sequence shown here is derived from an EMBL/GenBank/DDBJ whole genome shotgun (WGS) entry which is preliminary data.</text>
</comment>
<organism evidence="1 2">
    <name type="scientific">Microbacter margulisiae</name>
    <dbReference type="NCBI Taxonomy" id="1350067"/>
    <lineage>
        <taxon>Bacteria</taxon>
        <taxon>Pseudomonadati</taxon>
        <taxon>Bacteroidota</taxon>
        <taxon>Bacteroidia</taxon>
        <taxon>Bacteroidales</taxon>
        <taxon>Porphyromonadaceae</taxon>
        <taxon>Microbacter</taxon>
    </lineage>
</organism>
<protein>
    <submittedName>
        <fullName evidence="1">YhcH/YjgK/YiaL family protein</fullName>
    </submittedName>
</protein>
<keyword evidence="2" id="KW-1185">Reference proteome</keyword>
<dbReference type="SUPFAM" id="SSF51197">
    <property type="entry name" value="Clavaminate synthase-like"/>
    <property type="match status" value="1"/>
</dbReference>
<dbReference type="Proteomes" id="UP000544222">
    <property type="component" value="Unassembled WGS sequence"/>
</dbReference>
<dbReference type="InterPro" id="IPR037012">
    <property type="entry name" value="NanQ/TabA/YiaL_sf"/>
</dbReference>
<sequence>MIVATLADTSLYEILHPRFKQAFDYLKQHDLSDAPVGKIVLDGENLFISVAEMEGKEMQAARTETHQKYIDIQMPLSAPETIGWIAETECSHVSQAYDTTKDIAFFEDRPTTYVTLKPGQYAIFFPQDGHAPGITKGTLKKLIVKVRVEL</sequence>
<dbReference type="PANTHER" id="PTHR34986:SF1">
    <property type="entry name" value="PROTEIN YIAL"/>
    <property type="match status" value="1"/>
</dbReference>
<proteinExistence type="predicted"/>
<dbReference type="EMBL" id="JACHYB010000001">
    <property type="protein sequence ID" value="MBB3187599.1"/>
    <property type="molecule type" value="Genomic_DNA"/>
</dbReference>
<dbReference type="AlphaFoldDB" id="A0A7W5DS50"/>
<dbReference type="InterPro" id="IPR004375">
    <property type="entry name" value="NanQ/TabA/YiaL"/>
</dbReference>
<name>A0A7W5DS50_9PORP</name>
<dbReference type="RefSeq" id="WP_183413347.1">
    <property type="nucleotide sequence ID" value="NZ_JACHYB010000001.1"/>
</dbReference>
<evidence type="ECO:0000313" key="1">
    <source>
        <dbReference type="EMBL" id="MBB3187599.1"/>
    </source>
</evidence>
<dbReference type="Pfam" id="PF04074">
    <property type="entry name" value="DUF386"/>
    <property type="match status" value="1"/>
</dbReference>
<dbReference type="Gene3D" id="2.60.120.370">
    <property type="entry name" value="YhcH/YjgK/YiaL"/>
    <property type="match status" value="1"/>
</dbReference>
<dbReference type="GO" id="GO:0005829">
    <property type="term" value="C:cytosol"/>
    <property type="evidence" value="ECO:0007669"/>
    <property type="project" value="TreeGrafter"/>
</dbReference>
<accession>A0A7W5DS50</accession>
<reference evidence="1 2" key="1">
    <citation type="submission" date="2020-08" db="EMBL/GenBank/DDBJ databases">
        <title>Genomic Encyclopedia of Type Strains, Phase IV (KMG-IV): sequencing the most valuable type-strain genomes for metagenomic binning, comparative biology and taxonomic classification.</title>
        <authorList>
            <person name="Goeker M."/>
        </authorList>
    </citation>
    <scope>NUCLEOTIDE SEQUENCE [LARGE SCALE GENOMIC DNA]</scope>
    <source>
        <strain evidence="1 2">DSM 27471</strain>
    </source>
</reference>
<dbReference type="NCBIfam" id="TIGR00022">
    <property type="entry name" value="YhcH/YjgK/YiaL family protein"/>
    <property type="match status" value="1"/>
</dbReference>
<gene>
    <name evidence="1" type="ORF">FHX64_001762</name>
</gene>
<evidence type="ECO:0000313" key="2">
    <source>
        <dbReference type="Proteomes" id="UP000544222"/>
    </source>
</evidence>